<name>A0A2A2M4Z7_9BILA</name>
<dbReference type="Proteomes" id="UP000218231">
    <property type="component" value="Unassembled WGS sequence"/>
</dbReference>
<accession>A0A2A2M4Z7</accession>
<dbReference type="EMBL" id="LIAE01005144">
    <property type="protein sequence ID" value="PAV93514.1"/>
    <property type="molecule type" value="Genomic_DNA"/>
</dbReference>
<evidence type="ECO:0000313" key="1">
    <source>
        <dbReference type="EMBL" id="PAV93514.1"/>
    </source>
</evidence>
<proteinExistence type="predicted"/>
<protein>
    <submittedName>
        <fullName evidence="1">Uncharacterized protein</fullName>
    </submittedName>
</protein>
<keyword evidence="2" id="KW-1185">Reference proteome</keyword>
<dbReference type="AlphaFoldDB" id="A0A2A2M4Z7"/>
<sequence>MSGAGQARIQVLFFTWKPSGTARGPHKFRGNRLMDCLLKLGPLPTEGRPSPAGPRCALPNAHPGLARAPTHRLGADDRHCCRRAGCAGRAGKSARHRQCRPGIAPAIVSARLRHSPVAVHARQ</sequence>
<gene>
    <name evidence="1" type="ORF">WR25_18640</name>
</gene>
<comment type="caution">
    <text evidence="1">The sequence shown here is derived from an EMBL/GenBank/DDBJ whole genome shotgun (WGS) entry which is preliminary data.</text>
</comment>
<evidence type="ECO:0000313" key="2">
    <source>
        <dbReference type="Proteomes" id="UP000218231"/>
    </source>
</evidence>
<organism evidence="1 2">
    <name type="scientific">Diploscapter pachys</name>
    <dbReference type="NCBI Taxonomy" id="2018661"/>
    <lineage>
        <taxon>Eukaryota</taxon>
        <taxon>Metazoa</taxon>
        <taxon>Ecdysozoa</taxon>
        <taxon>Nematoda</taxon>
        <taxon>Chromadorea</taxon>
        <taxon>Rhabditida</taxon>
        <taxon>Rhabditina</taxon>
        <taxon>Rhabditomorpha</taxon>
        <taxon>Rhabditoidea</taxon>
        <taxon>Rhabditidae</taxon>
        <taxon>Diploscapter</taxon>
    </lineage>
</organism>
<reference evidence="1 2" key="1">
    <citation type="journal article" date="2017" name="Curr. Biol.">
        <title>Genome architecture and evolution of a unichromosomal asexual nematode.</title>
        <authorList>
            <person name="Fradin H."/>
            <person name="Zegar C."/>
            <person name="Gutwein M."/>
            <person name="Lucas J."/>
            <person name="Kovtun M."/>
            <person name="Corcoran D."/>
            <person name="Baugh L.R."/>
            <person name="Kiontke K."/>
            <person name="Gunsalus K."/>
            <person name="Fitch D.H."/>
            <person name="Piano F."/>
        </authorList>
    </citation>
    <scope>NUCLEOTIDE SEQUENCE [LARGE SCALE GENOMIC DNA]</scope>
    <source>
        <strain evidence="1">PF1309</strain>
    </source>
</reference>